<reference evidence="2" key="1">
    <citation type="submission" date="2018-12" db="EMBL/GenBank/DDBJ databases">
        <title>Tengunoibacter tsumagoiensis gen. nov., sp. nov., Dictyobacter kobayashii sp. nov., D. alpinus sp. nov., and D. joshuensis sp. nov. and description of Dictyobacteraceae fam. nov. within the order Ktedonobacterales isolated from Tengu-no-mugimeshi.</title>
        <authorList>
            <person name="Wang C.M."/>
            <person name="Zheng Y."/>
            <person name="Sakai Y."/>
            <person name="Toyoda A."/>
            <person name="Minakuchi Y."/>
            <person name="Abe K."/>
            <person name="Yokota A."/>
            <person name="Yabe S."/>
        </authorList>
    </citation>
    <scope>NUCLEOTIDE SEQUENCE [LARGE SCALE GENOMIC DNA]</scope>
    <source>
        <strain evidence="2">Uno16</strain>
    </source>
</reference>
<name>A0A402AZR3_9CHLR</name>
<protein>
    <submittedName>
        <fullName evidence="1">Uncharacterized protein</fullName>
    </submittedName>
</protein>
<dbReference type="Proteomes" id="UP000287171">
    <property type="component" value="Unassembled WGS sequence"/>
</dbReference>
<dbReference type="EMBL" id="BIFT01000001">
    <property type="protein sequence ID" value="GCE24600.1"/>
    <property type="molecule type" value="Genomic_DNA"/>
</dbReference>
<evidence type="ECO:0000313" key="1">
    <source>
        <dbReference type="EMBL" id="GCE24600.1"/>
    </source>
</evidence>
<comment type="caution">
    <text evidence="1">The sequence shown here is derived from an EMBL/GenBank/DDBJ whole genome shotgun (WGS) entry which is preliminary data.</text>
</comment>
<accession>A0A402AZR3</accession>
<evidence type="ECO:0000313" key="2">
    <source>
        <dbReference type="Proteomes" id="UP000287171"/>
    </source>
</evidence>
<proteinExistence type="predicted"/>
<dbReference type="AlphaFoldDB" id="A0A402AZR3"/>
<gene>
    <name evidence="1" type="ORF">KDA_00840</name>
</gene>
<organism evidence="1 2">
    <name type="scientific">Dictyobacter alpinus</name>
    <dbReference type="NCBI Taxonomy" id="2014873"/>
    <lineage>
        <taxon>Bacteria</taxon>
        <taxon>Bacillati</taxon>
        <taxon>Chloroflexota</taxon>
        <taxon>Ktedonobacteria</taxon>
        <taxon>Ktedonobacterales</taxon>
        <taxon>Dictyobacteraceae</taxon>
        <taxon>Dictyobacter</taxon>
    </lineage>
</organism>
<keyword evidence="2" id="KW-1185">Reference proteome</keyword>
<sequence length="49" mass="5592">MGCPPFSLPYSTYISPAQRQRTLKLTWADEGKVGVRIDEGVRRLKIRTV</sequence>